<gene>
    <name evidence="3" type="primary">LOC111600627</name>
</gene>
<sequence length="369" mass="40656">MQILQRLYWLSPKTIQIYSRNYAKKPKVAMTNSRRMVHKELMRYVNPYACINIKSDIAVHVEPADVHVYTSGDVLIAQLIGGPVCNSNVSLDLDVHDDDKVVNVLVKKSTEQTSYFTCLLKIPVRADVNLEAEEKVTVQGIQGGVLKIKAAGDIFTNNVRATNISLSSENGNIICEGTLLGKCTEIETQNGNINLDKLQGDSLKCSTQAGDINTHCCYVEKSKFETTTGSMELKNVHKTSEVFVHQAGDLKMTGVHGNLNVVSKGGSMNLQLSELSGKSEIVAQNLIDEAIINISEAIENINIEVKASQVNLNNELEHVSHALSEDKSKFLLNNENEHQLVVSSTGENGVRLGKQSWTDMLQQKMKSSE</sequence>
<dbReference type="Pfam" id="PF13349">
    <property type="entry name" value="DUF4097"/>
    <property type="match status" value="1"/>
</dbReference>
<protein>
    <submittedName>
        <fullName evidence="3">Protein FAM185A</fullName>
    </submittedName>
</protein>
<dbReference type="KEGG" id="dhe:111600627"/>
<keyword evidence="2" id="KW-1185">Reference proteome</keyword>
<dbReference type="GeneID" id="111600627"/>
<dbReference type="InterPro" id="IPR025164">
    <property type="entry name" value="Toastrack_DUF4097"/>
</dbReference>
<dbReference type="Proteomes" id="UP000504633">
    <property type="component" value="Unplaced"/>
</dbReference>
<name>A0A6J1M302_DROHY</name>
<reference evidence="3" key="1">
    <citation type="submission" date="2025-08" db="UniProtKB">
        <authorList>
            <consortium name="RefSeq"/>
        </authorList>
    </citation>
    <scope>IDENTIFICATION</scope>
    <source>
        <strain evidence="3">15085-1641.00</strain>
        <tissue evidence="3">Whole body</tissue>
    </source>
</reference>
<organism evidence="2 3">
    <name type="scientific">Drosophila hydei</name>
    <name type="common">Fruit fly</name>
    <dbReference type="NCBI Taxonomy" id="7224"/>
    <lineage>
        <taxon>Eukaryota</taxon>
        <taxon>Metazoa</taxon>
        <taxon>Ecdysozoa</taxon>
        <taxon>Arthropoda</taxon>
        <taxon>Hexapoda</taxon>
        <taxon>Insecta</taxon>
        <taxon>Pterygota</taxon>
        <taxon>Neoptera</taxon>
        <taxon>Endopterygota</taxon>
        <taxon>Diptera</taxon>
        <taxon>Brachycera</taxon>
        <taxon>Muscomorpha</taxon>
        <taxon>Ephydroidea</taxon>
        <taxon>Drosophilidae</taxon>
        <taxon>Drosophila</taxon>
    </lineage>
</organism>
<proteinExistence type="predicted"/>
<dbReference type="PANTHER" id="PTHR34094">
    <property type="match status" value="1"/>
</dbReference>
<accession>A0A6J1M302</accession>
<dbReference type="AlphaFoldDB" id="A0A6J1M302"/>
<feature type="domain" description="DUF4097" evidence="1">
    <location>
        <begin position="185"/>
        <end position="344"/>
    </location>
</feature>
<dbReference type="PANTHER" id="PTHR34094:SF1">
    <property type="entry name" value="PROTEIN FAM185A"/>
    <property type="match status" value="1"/>
</dbReference>
<dbReference type="OrthoDB" id="5984441at2759"/>
<evidence type="ECO:0000313" key="2">
    <source>
        <dbReference type="Proteomes" id="UP000504633"/>
    </source>
</evidence>
<dbReference type="RefSeq" id="XP_023172598.2">
    <property type="nucleotide sequence ID" value="XM_023316830.2"/>
</dbReference>
<evidence type="ECO:0000313" key="3">
    <source>
        <dbReference type="RefSeq" id="XP_023172598.2"/>
    </source>
</evidence>
<evidence type="ECO:0000259" key="1">
    <source>
        <dbReference type="Pfam" id="PF13349"/>
    </source>
</evidence>
<dbReference type="OMA" id="QYAKKSP"/>